<sequence>MNKIQFLWGKLVSTFWFIPILIVVLAIGMAIGLLYLDNLYNYQPSGVVQLVFSGSADSARSVLSTISGAMIGVAGTVFSLTLVALTLASSQFGPRLLNNFMHDRLNQVVLGTYIATYVYCLLVLNSVSQNDSLQFIPTISVFMAILATVANIILLIVFIHHIAISIQADRVIADISSSLSRNMKTLFPDQLGEGNEKPTPNLDEIRNKFQQNSVLLAGEGGYLQYVDEGLVTEIASELDILLLLQIRPGAFVVEHQQIGEIYSLAPISPGDLDRIQDAFIYGQSRTTQQDAEFSIHQMVEIAARALSPGINDPFTAISCVDNLCSTLCYLTRVQFPLPYRYDEENVLRVVTDSLTFEGMLNAAFNQIRQFAVGSPSVMIRLVEALKTIHTLSEDQEQREAVERHTRMIVRAAEKHFDEKNDLQDLKERSNFALQT</sequence>
<keyword evidence="1" id="KW-0472">Membrane</keyword>
<dbReference type="InterPro" id="IPR018723">
    <property type="entry name" value="DUF2254_membrane"/>
</dbReference>
<dbReference type="AlphaFoldDB" id="A0A4R6TRW3"/>
<feature type="transmembrane region" description="Helical" evidence="1">
    <location>
        <begin position="62"/>
        <end position="87"/>
    </location>
</feature>
<proteinExistence type="predicted"/>
<evidence type="ECO:0000313" key="2">
    <source>
        <dbReference type="EMBL" id="TDQ33067.1"/>
    </source>
</evidence>
<keyword evidence="3" id="KW-1185">Reference proteome</keyword>
<feature type="transmembrane region" description="Helical" evidence="1">
    <location>
        <begin position="108"/>
        <end position="127"/>
    </location>
</feature>
<accession>A0A4R6TRW3</accession>
<keyword evidence="1" id="KW-0812">Transmembrane</keyword>
<organism evidence="2 3">
    <name type="scientific">Zeaxanthinibacter enoshimensis</name>
    <dbReference type="NCBI Taxonomy" id="392009"/>
    <lineage>
        <taxon>Bacteria</taxon>
        <taxon>Pseudomonadati</taxon>
        <taxon>Bacteroidota</taxon>
        <taxon>Flavobacteriia</taxon>
        <taxon>Flavobacteriales</taxon>
        <taxon>Flavobacteriaceae</taxon>
        <taxon>Zeaxanthinibacter</taxon>
    </lineage>
</organism>
<feature type="transmembrane region" description="Helical" evidence="1">
    <location>
        <begin position="12"/>
        <end position="36"/>
    </location>
</feature>
<name>A0A4R6TRW3_9FLAO</name>
<dbReference type="EMBL" id="SNYI01000001">
    <property type="protein sequence ID" value="TDQ33067.1"/>
    <property type="molecule type" value="Genomic_DNA"/>
</dbReference>
<dbReference type="Pfam" id="PF10011">
    <property type="entry name" value="DUF2254"/>
    <property type="match status" value="1"/>
</dbReference>
<keyword evidence="1" id="KW-1133">Transmembrane helix</keyword>
<evidence type="ECO:0000256" key="1">
    <source>
        <dbReference type="SAM" id="Phobius"/>
    </source>
</evidence>
<protein>
    <submittedName>
        <fullName evidence="2">Putative membrane protein</fullName>
    </submittedName>
</protein>
<dbReference type="OrthoDB" id="2955631at2"/>
<reference evidence="2 3" key="1">
    <citation type="submission" date="2019-03" db="EMBL/GenBank/DDBJ databases">
        <title>Genomic Encyclopedia of Archaeal and Bacterial Type Strains, Phase II (KMG-II): from individual species to whole genera.</title>
        <authorList>
            <person name="Goeker M."/>
        </authorList>
    </citation>
    <scope>NUCLEOTIDE SEQUENCE [LARGE SCALE GENOMIC DNA]</scope>
    <source>
        <strain evidence="2 3">DSM 18435</strain>
    </source>
</reference>
<evidence type="ECO:0000313" key="3">
    <source>
        <dbReference type="Proteomes" id="UP000295468"/>
    </source>
</evidence>
<dbReference type="RefSeq" id="WP_133643081.1">
    <property type="nucleotide sequence ID" value="NZ_SNYI01000001.1"/>
</dbReference>
<dbReference type="Proteomes" id="UP000295468">
    <property type="component" value="Unassembled WGS sequence"/>
</dbReference>
<gene>
    <name evidence="2" type="ORF">CLV82_0905</name>
</gene>
<comment type="caution">
    <text evidence="2">The sequence shown here is derived from an EMBL/GenBank/DDBJ whole genome shotgun (WGS) entry which is preliminary data.</text>
</comment>
<feature type="transmembrane region" description="Helical" evidence="1">
    <location>
        <begin position="139"/>
        <end position="160"/>
    </location>
</feature>